<evidence type="ECO:0000256" key="2">
    <source>
        <dbReference type="ARBA" id="ARBA00022771"/>
    </source>
</evidence>
<sequence>MKTEHFRKRLEAEKVRLESEMGTVGRRNPHVPDDWEPIPSEIGTEADLADQADVVMSRESNAAILADLEARYDTIIAALARIEKKTYGKCEVCGKIIEEARLEADSAATTCVEHL</sequence>
<dbReference type="Proteomes" id="UP000177232">
    <property type="component" value="Unassembled WGS sequence"/>
</dbReference>
<evidence type="ECO:0000313" key="7">
    <source>
        <dbReference type="EMBL" id="OGG64191.1"/>
    </source>
</evidence>
<evidence type="ECO:0000256" key="5">
    <source>
        <dbReference type="SAM" id="MobiDB-lite"/>
    </source>
</evidence>
<dbReference type="InterPro" id="IPR037187">
    <property type="entry name" value="DnaK_N"/>
</dbReference>
<dbReference type="PANTHER" id="PTHR33823">
    <property type="entry name" value="RNA POLYMERASE-BINDING TRANSCRIPTION FACTOR DKSA-RELATED"/>
    <property type="match status" value="1"/>
</dbReference>
<gene>
    <name evidence="7" type="ORF">A3C94_02420</name>
</gene>
<evidence type="ECO:0000313" key="8">
    <source>
        <dbReference type="Proteomes" id="UP000177232"/>
    </source>
</evidence>
<evidence type="ECO:0000259" key="6">
    <source>
        <dbReference type="Pfam" id="PF01258"/>
    </source>
</evidence>
<dbReference type="STRING" id="1798496.A3C94_02420"/>
<accession>A0A1F6DRZ1</accession>
<proteinExistence type="predicted"/>
<name>A0A1F6DRZ1_9BACT</name>
<keyword evidence="3" id="KW-0862">Zinc</keyword>
<dbReference type="Pfam" id="PF01258">
    <property type="entry name" value="zf-dskA_traR"/>
    <property type="match status" value="1"/>
</dbReference>
<evidence type="ECO:0000256" key="4">
    <source>
        <dbReference type="PROSITE-ProRule" id="PRU00510"/>
    </source>
</evidence>
<keyword evidence="1" id="KW-0479">Metal-binding</keyword>
<feature type="zinc finger region" description="dksA C4-type" evidence="4">
    <location>
        <begin position="90"/>
        <end position="114"/>
    </location>
</feature>
<organism evidence="7 8">
    <name type="scientific">Candidatus Kaiserbacteria bacterium RIFCSPHIGHO2_02_FULL_55_17</name>
    <dbReference type="NCBI Taxonomy" id="1798496"/>
    <lineage>
        <taxon>Bacteria</taxon>
        <taxon>Candidatus Kaiseribacteriota</taxon>
    </lineage>
</organism>
<reference evidence="7 8" key="1">
    <citation type="journal article" date="2016" name="Nat. Commun.">
        <title>Thousands of microbial genomes shed light on interconnected biogeochemical processes in an aquifer system.</title>
        <authorList>
            <person name="Anantharaman K."/>
            <person name="Brown C.T."/>
            <person name="Hug L.A."/>
            <person name="Sharon I."/>
            <person name="Castelle C.J."/>
            <person name="Probst A.J."/>
            <person name="Thomas B.C."/>
            <person name="Singh A."/>
            <person name="Wilkins M.J."/>
            <person name="Karaoz U."/>
            <person name="Brodie E.L."/>
            <person name="Williams K.H."/>
            <person name="Hubbard S.S."/>
            <person name="Banfield J.F."/>
        </authorList>
    </citation>
    <scope>NUCLEOTIDE SEQUENCE [LARGE SCALE GENOMIC DNA]</scope>
</reference>
<dbReference type="PROSITE" id="PS51128">
    <property type="entry name" value="ZF_DKSA_2"/>
    <property type="match status" value="1"/>
</dbReference>
<evidence type="ECO:0000256" key="3">
    <source>
        <dbReference type="ARBA" id="ARBA00022833"/>
    </source>
</evidence>
<dbReference type="SUPFAM" id="SSF109635">
    <property type="entry name" value="DnaK suppressor protein DksA, alpha-hairpin domain"/>
    <property type="match status" value="1"/>
</dbReference>
<comment type="caution">
    <text evidence="7">The sequence shown here is derived from an EMBL/GenBank/DDBJ whole genome shotgun (WGS) entry which is preliminary data.</text>
</comment>
<dbReference type="GO" id="GO:0008270">
    <property type="term" value="F:zinc ion binding"/>
    <property type="evidence" value="ECO:0007669"/>
    <property type="project" value="UniProtKB-KW"/>
</dbReference>
<keyword evidence="2" id="KW-0863">Zinc-finger</keyword>
<dbReference type="InterPro" id="IPR000962">
    <property type="entry name" value="Znf_DskA_TraR"/>
</dbReference>
<protein>
    <recommendedName>
        <fullName evidence="6">Zinc finger DksA/TraR C4-type domain-containing protein</fullName>
    </recommendedName>
</protein>
<feature type="region of interest" description="Disordered" evidence="5">
    <location>
        <begin position="20"/>
        <end position="39"/>
    </location>
</feature>
<evidence type="ECO:0000256" key="1">
    <source>
        <dbReference type="ARBA" id="ARBA00022723"/>
    </source>
</evidence>
<feature type="domain" description="Zinc finger DksA/TraR C4-type" evidence="6">
    <location>
        <begin position="86"/>
        <end position="113"/>
    </location>
</feature>
<dbReference type="EMBL" id="MFLJ01000031">
    <property type="protein sequence ID" value="OGG64191.1"/>
    <property type="molecule type" value="Genomic_DNA"/>
</dbReference>
<dbReference type="PANTHER" id="PTHR33823:SF2">
    <property type="entry name" value="RNA POLYMERASE-BINDING TRANSCRIPTION FACTOR DKSA"/>
    <property type="match status" value="1"/>
</dbReference>
<dbReference type="AlphaFoldDB" id="A0A1F6DRZ1"/>
<dbReference type="Gene3D" id="1.20.120.910">
    <property type="entry name" value="DksA, coiled-coil domain"/>
    <property type="match status" value="1"/>
</dbReference>